<dbReference type="GO" id="GO:0016787">
    <property type="term" value="F:hydrolase activity"/>
    <property type="evidence" value="ECO:0007669"/>
    <property type="project" value="UniProtKB-ARBA"/>
</dbReference>
<feature type="transmembrane region" description="Helical" evidence="1">
    <location>
        <begin position="418"/>
        <end position="439"/>
    </location>
</feature>
<keyword evidence="1" id="KW-0812">Transmembrane</keyword>
<dbReference type="OrthoDB" id="415411at2759"/>
<dbReference type="PANTHER" id="PTHR10151:SF120">
    <property type="entry name" value="BIS(5'-ADENOSYL)-TRIPHOSPHATASE"/>
    <property type="match status" value="1"/>
</dbReference>
<keyword evidence="2" id="KW-0732">Signal</keyword>
<dbReference type="GeneID" id="105266476"/>
<dbReference type="SUPFAM" id="SSF53649">
    <property type="entry name" value="Alkaline phosphatase-like"/>
    <property type="match status" value="1"/>
</dbReference>
<gene>
    <name evidence="3" type="primary">ENPP4</name>
    <name evidence="5" type="synonym">LOC105266476</name>
    <name evidence="3" type="ORF">g.15089</name>
</gene>
<reference evidence="3" key="1">
    <citation type="submission" date="2015-01" db="EMBL/GenBank/DDBJ databases">
        <title>Transcriptome Assembly of Fopius arisanus.</title>
        <authorList>
            <person name="Geib S."/>
        </authorList>
    </citation>
    <scope>NUCLEOTIDE SEQUENCE</scope>
</reference>
<evidence type="ECO:0000313" key="4">
    <source>
        <dbReference type="Proteomes" id="UP000694866"/>
    </source>
</evidence>
<dbReference type="InterPro" id="IPR017850">
    <property type="entry name" value="Alkaline_phosphatase_core_sf"/>
</dbReference>
<dbReference type="KEGG" id="fas:105266476"/>
<accession>A0A9R1U0T1</accession>
<dbReference type="Gene3D" id="3.40.720.10">
    <property type="entry name" value="Alkaline Phosphatase, subunit A"/>
    <property type="match status" value="1"/>
</dbReference>
<feature type="chain" id="PRO_5044541655" evidence="2">
    <location>
        <begin position="17"/>
        <end position="457"/>
    </location>
</feature>
<evidence type="ECO:0000313" key="5">
    <source>
        <dbReference type="RefSeq" id="XP_011302967.1"/>
    </source>
</evidence>
<feature type="signal peptide" evidence="2">
    <location>
        <begin position="1"/>
        <end position="16"/>
    </location>
</feature>
<evidence type="ECO:0000313" key="3">
    <source>
        <dbReference type="EMBL" id="JAG74477.1"/>
    </source>
</evidence>
<proteinExistence type="predicted"/>
<sequence>MFLVLILVAQVQGILREPPVPKLIIISYSGFRYDYFAHNATPFLNALREDWGDVRYPKYDFFKRKNSHSVTATKEYSTGTRESLENDGFYEQDEQLNKSIHIPTYAQDALPIWIINEINGRNRSSGLMMWPGGDFVFNGTRATYVMEFNENENWNSRIDMVVSWFKDPNRPINLAMLYFEGPNLHTHGVHLNFSLVDDSLRRLDTATEYLYDQLVKNNLNDVNVIHVSDRMMIDISAVRVINITAIIGNEHYGIAGSSSTWIIRPDEDNAVRIYGKLRAFMERSPGFEVYWKAELPNSQLRQRIEVEGIVLIAKPGYIFEKAVTNYEILKTTVDINITNEFQIESSEEDDDDGPGVFFFATGPAFEKHCTLGPLDDDDEDLYPLICRVLNIYCHGRTQEIKSFEKCIREIREESNYDVFLVVVSILVISLFIGFVIILFTRKRKLHQNFNVTPEKKF</sequence>
<reference evidence="5" key="2">
    <citation type="submission" date="2025-04" db="UniProtKB">
        <authorList>
            <consortium name="RefSeq"/>
        </authorList>
    </citation>
    <scope>IDENTIFICATION</scope>
    <source>
        <strain evidence="5">USDA-PBARC FA_bdor</strain>
        <tissue evidence="5">Whole organism</tissue>
    </source>
</reference>
<keyword evidence="1" id="KW-0472">Membrane</keyword>
<dbReference type="Pfam" id="PF01663">
    <property type="entry name" value="Phosphodiest"/>
    <property type="match status" value="1"/>
</dbReference>
<accession>A0A0C9R9A5</accession>
<keyword evidence="4" id="KW-1185">Reference proteome</keyword>
<dbReference type="RefSeq" id="XP_011302967.1">
    <property type="nucleotide sequence ID" value="XM_011304665.1"/>
</dbReference>
<keyword evidence="1" id="KW-1133">Transmembrane helix</keyword>
<name>A0A0C9R9A5_9HYME</name>
<dbReference type="PANTHER" id="PTHR10151">
    <property type="entry name" value="ECTONUCLEOTIDE PYROPHOSPHATASE/PHOSPHODIESTERASE"/>
    <property type="match status" value="1"/>
</dbReference>
<dbReference type="EMBL" id="GBYB01004710">
    <property type="protein sequence ID" value="JAG74477.1"/>
    <property type="molecule type" value="Transcribed_RNA"/>
</dbReference>
<protein>
    <submittedName>
        <fullName evidence="3">ENPP4 protein</fullName>
    </submittedName>
    <submittedName>
        <fullName evidence="5">Ectonucleotide pyrophosphatase/phosphodiesterase family member 5</fullName>
    </submittedName>
</protein>
<dbReference type="Proteomes" id="UP000694866">
    <property type="component" value="Unplaced"/>
</dbReference>
<organism evidence="3">
    <name type="scientific">Fopius arisanus</name>
    <dbReference type="NCBI Taxonomy" id="64838"/>
    <lineage>
        <taxon>Eukaryota</taxon>
        <taxon>Metazoa</taxon>
        <taxon>Ecdysozoa</taxon>
        <taxon>Arthropoda</taxon>
        <taxon>Hexapoda</taxon>
        <taxon>Insecta</taxon>
        <taxon>Pterygota</taxon>
        <taxon>Neoptera</taxon>
        <taxon>Endopterygota</taxon>
        <taxon>Hymenoptera</taxon>
        <taxon>Apocrita</taxon>
        <taxon>Ichneumonoidea</taxon>
        <taxon>Braconidae</taxon>
        <taxon>Opiinae</taxon>
        <taxon>Fopius</taxon>
    </lineage>
</organism>
<dbReference type="Gene3D" id="3.30.1360.180">
    <property type="match status" value="1"/>
</dbReference>
<dbReference type="InterPro" id="IPR002591">
    <property type="entry name" value="Phosphodiest/P_Trfase"/>
</dbReference>
<evidence type="ECO:0000256" key="2">
    <source>
        <dbReference type="SAM" id="SignalP"/>
    </source>
</evidence>
<dbReference type="AlphaFoldDB" id="A0A0C9R9A5"/>
<evidence type="ECO:0000256" key="1">
    <source>
        <dbReference type="SAM" id="Phobius"/>
    </source>
</evidence>